<accession>A0A0U3M8D2</accession>
<dbReference type="PANTHER" id="PTHR10272">
    <property type="entry name" value="PLATELET-ACTIVATING FACTOR ACETYLHYDROLASE"/>
    <property type="match status" value="1"/>
</dbReference>
<sequence length="363" mass="38331" precursor="true">MPVNRRHFLRTTSLSMVAAAGSAVTWAQTGTDPGAPVPGSARARDLDRDARRKAGLESRSAAGPGIVTQGVWRDPDRQRDIPWRLRLPDTAVASGAVPLILFSHGLGGSLEGGAEWSRAWAEAGLATLHLQHAGSDRAIWAGGLKAVKAAASVEQLLARCRDVRFAVAQLLQLQQAGEAGWARIRPDALGMSGHSFGAHTTLAVAGRAFPARLGSDLAEPRFKAFAAFSPAAGSNPDGLRTITRPMLCMTGSLDGDPLGSERSGDYRRAVYEHLPPGAKAQLWLEGADHQTFGGSGEVGAGRAARLAGRGRPEAPVALADHHAAVIRSVTTDWWRCWLLNDAAARQRLQSPQGLAAGDAWQQG</sequence>
<name>A0A0U3M8D2_9BURK</name>
<dbReference type="PATRIC" id="fig|76731.3.peg.350"/>
<dbReference type="InterPro" id="IPR006311">
    <property type="entry name" value="TAT_signal"/>
</dbReference>
<organism evidence="1 2">
    <name type="scientific">Roseateles depolymerans</name>
    <dbReference type="NCBI Taxonomy" id="76731"/>
    <lineage>
        <taxon>Bacteria</taxon>
        <taxon>Pseudomonadati</taxon>
        <taxon>Pseudomonadota</taxon>
        <taxon>Betaproteobacteria</taxon>
        <taxon>Burkholderiales</taxon>
        <taxon>Sphaerotilaceae</taxon>
        <taxon>Roseateles</taxon>
    </lineage>
</organism>
<keyword evidence="2" id="KW-1185">Reference proteome</keyword>
<reference evidence="1 2" key="1">
    <citation type="submission" date="2015-12" db="EMBL/GenBank/DDBJ databases">
        <title>Complete genome of Roseateles depolymerans KCTC 42856.</title>
        <authorList>
            <person name="Kim K.M."/>
        </authorList>
    </citation>
    <scope>NUCLEOTIDE SEQUENCE [LARGE SCALE GENOMIC DNA]</scope>
    <source>
        <strain evidence="1 2">KCTC 42856</strain>
    </source>
</reference>
<dbReference type="PANTHER" id="PTHR10272:SF0">
    <property type="entry name" value="PLATELET-ACTIVATING FACTOR ACETYLHYDROLASE"/>
    <property type="match status" value="1"/>
</dbReference>
<dbReference type="SUPFAM" id="SSF53474">
    <property type="entry name" value="alpha/beta-Hydrolases"/>
    <property type="match status" value="1"/>
</dbReference>
<dbReference type="InterPro" id="IPR029058">
    <property type="entry name" value="AB_hydrolase_fold"/>
</dbReference>
<dbReference type="STRING" id="76731.RD2015_342"/>
<evidence type="ECO:0000313" key="1">
    <source>
        <dbReference type="EMBL" id="ALV04845.1"/>
    </source>
</evidence>
<proteinExistence type="predicted"/>
<keyword evidence="1" id="KW-0378">Hydrolase</keyword>
<dbReference type="Gene3D" id="3.40.50.1820">
    <property type="entry name" value="alpha/beta hydrolase"/>
    <property type="match status" value="1"/>
</dbReference>
<dbReference type="RefSeq" id="WP_058933416.1">
    <property type="nucleotide sequence ID" value="NZ_CP013729.1"/>
</dbReference>
<dbReference type="Proteomes" id="UP000060699">
    <property type="component" value="Chromosome"/>
</dbReference>
<evidence type="ECO:0000313" key="2">
    <source>
        <dbReference type="Proteomes" id="UP000060699"/>
    </source>
</evidence>
<protein>
    <submittedName>
        <fullName evidence="1">Dienelactone hydrolase</fullName>
    </submittedName>
</protein>
<dbReference type="EMBL" id="CP013729">
    <property type="protein sequence ID" value="ALV04845.1"/>
    <property type="molecule type" value="Genomic_DNA"/>
</dbReference>
<dbReference type="OrthoDB" id="192696at2"/>
<dbReference type="PROSITE" id="PS51318">
    <property type="entry name" value="TAT"/>
    <property type="match status" value="1"/>
</dbReference>
<dbReference type="AlphaFoldDB" id="A0A0U3M8D2"/>
<dbReference type="GO" id="GO:0003847">
    <property type="term" value="F:1-alkyl-2-acetylglycerophosphocholine esterase activity"/>
    <property type="evidence" value="ECO:0007669"/>
    <property type="project" value="TreeGrafter"/>
</dbReference>
<dbReference type="KEGG" id="rdp:RD2015_342"/>
<gene>
    <name evidence="1" type="ORF">RD2015_342</name>
</gene>